<dbReference type="EMBL" id="GBXM01104327">
    <property type="protein sequence ID" value="JAH04250.1"/>
    <property type="molecule type" value="Transcribed_RNA"/>
</dbReference>
<evidence type="ECO:0000313" key="1">
    <source>
        <dbReference type="EMBL" id="JAH04250.1"/>
    </source>
</evidence>
<dbReference type="AlphaFoldDB" id="A0A0E9PJL6"/>
<organism evidence="1">
    <name type="scientific">Anguilla anguilla</name>
    <name type="common">European freshwater eel</name>
    <name type="synonym">Muraena anguilla</name>
    <dbReference type="NCBI Taxonomy" id="7936"/>
    <lineage>
        <taxon>Eukaryota</taxon>
        <taxon>Metazoa</taxon>
        <taxon>Chordata</taxon>
        <taxon>Craniata</taxon>
        <taxon>Vertebrata</taxon>
        <taxon>Euteleostomi</taxon>
        <taxon>Actinopterygii</taxon>
        <taxon>Neopterygii</taxon>
        <taxon>Teleostei</taxon>
        <taxon>Anguilliformes</taxon>
        <taxon>Anguillidae</taxon>
        <taxon>Anguilla</taxon>
    </lineage>
</organism>
<accession>A0A0E9PJL6</accession>
<reference evidence="1" key="2">
    <citation type="journal article" date="2015" name="Fish Shellfish Immunol.">
        <title>Early steps in the European eel (Anguilla anguilla)-Vibrio vulnificus interaction in the gills: Role of the RtxA13 toxin.</title>
        <authorList>
            <person name="Callol A."/>
            <person name="Pajuelo D."/>
            <person name="Ebbesson L."/>
            <person name="Teles M."/>
            <person name="MacKenzie S."/>
            <person name="Amaro C."/>
        </authorList>
    </citation>
    <scope>NUCLEOTIDE SEQUENCE</scope>
</reference>
<reference evidence="1" key="1">
    <citation type="submission" date="2014-11" db="EMBL/GenBank/DDBJ databases">
        <authorList>
            <person name="Amaro Gonzalez C."/>
        </authorList>
    </citation>
    <scope>NUCLEOTIDE SEQUENCE</scope>
</reference>
<proteinExistence type="predicted"/>
<sequence>MANILGFIATANRCWGQLNSGTFGSRCSEDRLLLGTQTG</sequence>
<name>A0A0E9PJL6_ANGAN</name>
<protein>
    <submittedName>
        <fullName evidence="1">Uncharacterized protein</fullName>
    </submittedName>
</protein>